<dbReference type="AlphaFoldDB" id="M5UFS6"/>
<evidence type="ECO:0000313" key="2">
    <source>
        <dbReference type="Proteomes" id="UP000011885"/>
    </source>
</evidence>
<dbReference type="RefSeq" id="WP_008681271.1">
    <property type="nucleotide sequence ID" value="NZ_ANOH01000255.1"/>
</dbReference>
<accession>M5UFS6</accession>
<protein>
    <submittedName>
        <fullName evidence="1">Uncharacterized protein</fullName>
    </submittedName>
</protein>
<comment type="caution">
    <text evidence="1">The sequence shown here is derived from an EMBL/GenBank/DDBJ whole genome shotgun (WGS) entry which is preliminary data.</text>
</comment>
<gene>
    <name evidence="1" type="ORF">RSSM_03681</name>
</gene>
<name>M5UFS6_9BACT</name>
<keyword evidence="2" id="KW-1185">Reference proteome</keyword>
<proteinExistence type="predicted"/>
<sequence>MNCDLDTPIPDWIIEHPETAKVFDRWGLDTSCAGKSLRYVCIHQGLSPQEVFEQLLATTETFAPVDRDCP</sequence>
<dbReference type="EMBL" id="ANOH01000255">
    <property type="protein sequence ID" value="EMI54858.1"/>
    <property type="molecule type" value="Genomic_DNA"/>
</dbReference>
<organism evidence="1 2">
    <name type="scientific">Rhodopirellula sallentina SM41</name>
    <dbReference type="NCBI Taxonomy" id="1263870"/>
    <lineage>
        <taxon>Bacteria</taxon>
        <taxon>Pseudomonadati</taxon>
        <taxon>Planctomycetota</taxon>
        <taxon>Planctomycetia</taxon>
        <taxon>Pirellulales</taxon>
        <taxon>Pirellulaceae</taxon>
        <taxon>Rhodopirellula</taxon>
    </lineage>
</organism>
<dbReference type="PATRIC" id="fig|1263870.3.peg.3906"/>
<dbReference type="OrthoDB" id="287027at2"/>
<evidence type="ECO:0000313" key="1">
    <source>
        <dbReference type="EMBL" id="EMI54858.1"/>
    </source>
</evidence>
<dbReference type="Proteomes" id="UP000011885">
    <property type="component" value="Unassembled WGS sequence"/>
</dbReference>
<reference evidence="1 2" key="1">
    <citation type="journal article" date="2013" name="Mar. Genomics">
        <title>Expression of sulfatases in Rhodopirellula baltica and the diversity of sulfatases in the genus Rhodopirellula.</title>
        <authorList>
            <person name="Wegner C.E."/>
            <person name="Richter-Heitmann T."/>
            <person name="Klindworth A."/>
            <person name="Klockow C."/>
            <person name="Richter M."/>
            <person name="Achstetter T."/>
            <person name="Glockner F.O."/>
            <person name="Harder J."/>
        </authorList>
    </citation>
    <scope>NUCLEOTIDE SEQUENCE [LARGE SCALE GENOMIC DNA]</scope>
    <source>
        <strain evidence="1 2">SM41</strain>
    </source>
</reference>